<feature type="transmembrane region" description="Helical" evidence="11">
    <location>
        <begin position="455"/>
        <end position="473"/>
    </location>
</feature>
<feature type="transmembrane region" description="Helical" evidence="11">
    <location>
        <begin position="828"/>
        <end position="846"/>
    </location>
</feature>
<keyword evidence="3" id="KW-0716">Sensory transduction</keyword>
<dbReference type="PROSITE" id="PS00237">
    <property type="entry name" value="G_PROTEIN_RECEP_F1_1"/>
    <property type="match status" value="1"/>
</dbReference>
<feature type="transmembrane region" description="Helical" evidence="11">
    <location>
        <begin position="66"/>
        <end position="89"/>
    </location>
</feature>
<feature type="transmembrane region" description="Helical" evidence="11">
    <location>
        <begin position="143"/>
        <end position="166"/>
    </location>
</feature>
<dbReference type="Gene3D" id="1.20.1070.10">
    <property type="entry name" value="Rhodopsin 7-helix transmembrane proteins"/>
    <property type="match status" value="3"/>
</dbReference>
<dbReference type="Gene3D" id="4.10.60.10">
    <property type="entry name" value="Zinc finger, CCHC-type"/>
    <property type="match status" value="1"/>
</dbReference>
<dbReference type="SMART" id="SM00343">
    <property type="entry name" value="ZnF_C2HC"/>
    <property type="match status" value="2"/>
</dbReference>
<keyword evidence="10" id="KW-0297">G-protein coupled receptor</keyword>
<evidence type="ECO:0000259" key="12">
    <source>
        <dbReference type="PROSITE" id="PS50158"/>
    </source>
</evidence>
<dbReference type="EMBL" id="JAAWVO010064637">
    <property type="protein sequence ID" value="MBN3323336.1"/>
    <property type="molecule type" value="Genomic_DNA"/>
</dbReference>
<feature type="transmembrane region" description="Helical" evidence="11">
    <location>
        <begin position="752"/>
        <end position="775"/>
    </location>
</feature>
<dbReference type="InterPro" id="IPR036875">
    <property type="entry name" value="Znf_CCHC_sf"/>
</dbReference>
<name>A0A8J7THN1_ATRSP</name>
<feature type="transmembrane region" description="Helical" evidence="11">
    <location>
        <begin position="999"/>
        <end position="1019"/>
    </location>
</feature>
<keyword evidence="6 11" id="KW-1133">Transmembrane helix</keyword>
<dbReference type="GO" id="GO:0004930">
    <property type="term" value="F:G protein-coupled receptor activity"/>
    <property type="evidence" value="ECO:0007669"/>
    <property type="project" value="UniProtKB-KW"/>
</dbReference>
<dbReference type="PROSITE" id="PS50262">
    <property type="entry name" value="G_PROTEIN_RECEP_F1_2"/>
    <property type="match status" value="3"/>
</dbReference>
<reference evidence="14" key="1">
    <citation type="journal article" date="2021" name="Cell">
        <title>Tracing the genetic footprints of vertebrate landing in non-teleost ray-finned fishes.</title>
        <authorList>
            <person name="Bi X."/>
            <person name="Wang K."/>
            <person name="Yang L."/>
            <person name="Pan H."/>
            <person name="Jiang H."/>
            <person name="Wei Q."/>
            <person name="Fang M."/>
            <person name="Yu H."/>
            <person name="Zhu C."/>
            <person name="Cai Y."/>
            <person name="He Y."/>
            <person name="Gan X."/>
            <person name="Zeng H."/>
            <person name="Yu D."/>
            <person name="Zhu Y."/>
            <person name="Jiang H."/>
            <person name="Qiu Q."/>
            <person name="Yang H."/>
            <person name="Zhang Y.E."/>
            <person name="Wang W."/>
            <person name="Zhu M."/>
            <person name="He S."/>
            <person name="Zhang G."/>
        </authorList>
    </citation>
    <scope>NUCLEOTIDE SEQUENCE</scope>
    <source>
        <strain evidence="14">Allg_001</strain>
    </source>
</reference>
<keyword evidence="10" id="KW-0675">Receptor</keyword>
<feature type="transmembrane region" description="Helical" evidence="11">
    <location>
        <begin position="922"/>
        <end position="942"/>
    </location>
</feature>
<feature type="transmembrane region" description="Helical" evidence="11">
    <location>
        <begin position="29"/>
        <end position="54"/>
    </location>
</feature>
<evidence type="ECO:0000256" key="2">
    <source>
        <dbReference type="ARBA" id="ARBA00022475"/>
    </source>
</evidence>
<evidence type="ECO:0000256" key="5">
    <source>
        <dbReference type="ARBA" id="ARBA00022725"/>
    </source>
</evidence>
<organism evidence="14 15">
    <name type="scientific">Atractosteus spatula</name>
    <name type="common">Alligator gar</name>
    <name type="synonym">Lepisosteus spatula</name>
    <dbReference type="NCBI Taxonomy" id="7917"/>
    <lineage>
        <taxon>Eukaryota</taxon>
        <taxon>Metazoa</taxon>
        <taxon>Chordata</taxon>
        <taxon>Craniata</taxon>
        <taxon>Vertebrata</taxon>
        <taxon>Euteleostomi</taxon>
        <taxon>Actinopterygii</taxon>
        <taxon>Neopterygii</taxon>
        <taxon>Holostei</taxon>
        <taxon>Semionotiformes</taxon>
        <taxon>Lepisosteidae</taxon>
        <taxon>Atractosteus</taxon>
    </lineage>
</organism>
<protein>
    <submittedName>
        <fullName evidence="14">OR6N2 protein</fullName>
    </submittedName>
</protein>
<keyword evidence="4 10" id="KW-0812">Transmembrane</keyword>
<sequence length="1048" mass="118636">MRVVIGPNTTLHSEFIIGGVPGIQEHYTLFFPLFLVLFLATFLGNLLIVVLVALDHWLHTPMYFLLWNMAFLDVLLTTAIIPKLLAILLGHSRSVSIAGCFAQMYFIVSVGETESFLIAAMAYDRYVAVVKPLHYTTTINTKVWITMITTVWALGFLVPFSPLILLTSLTFCTTNYVNHLFCDYVPVSALSCEDVTAQKNLAFFLAIISLYVPCLFVLWSYCKIILSVIRLKSVEGCKKAFSMCSSHMVMVVIYYRCSHSKCAAQTCTGVKTLNILSPYGRIFIGSLNFLFTPLINPIIYSLRNKHIKAAAQRYLNINFTSSNVKYIYCLMQQEALFGRNVSLKQTAITLVIYVVQYINPPVSRNPITDLPGLQEHYNALFVVFLILFLATFLDNLLIVLLVGLDHQLHSPMYILLWNLSLSDICVTTTIIPKLLNVFLGHGSSISFSGCFAQMYFFISLVAVEEFLVASMAYDRYIVVLKPLHFNIIMSTKFCIKMTIIVWGLGFLAPLLSVVLASTLPYCRSNYILHIVCDYPTVMSLACGDVTSQVNYTLLVAMIAIYTPFLYVLWTYCRIVWAVTKMNAMESLKKAFSMSSSHMTVVFLSYVTAAVVYIELRVESIPPDVRIFIGAVYYFLTPLLNPIIYSLTNEKIKAAVYRFFRLKALPCVKNIVYPKSFSLGSSRGYLFYQNQPQFCRKCRYFGHHAAECRENVCTICDETGHVARECRKKVCTLYGVEGHLFKGLPSLQEHYNALFIVFLILFLATFLDNLLIVLLVSLDHRLHSPMYILLWNLSLSDIFLTTTIIPKLLEVLLGHDSSISFSGCFAQMYFFISFAAVEEFLVAAMAYDRYVAVVKPLHYNTIMSTNVCITMAAIVWVLGFLAPLLTVVLASTLPFCGSNYVLHIVCDYPTVMSLACGDVTDQVTYTLIVAMIVIYVPFLYVLWTYCRIVRSVTKMKTVESRKKAFSMCSSHMTVVFLYYVSGAVVYIGLRVESIPPEGRIFIGAVYYFLTPLLNPIIYSLRNEKIKAAAYRYFRLQAHRSIKNTVYPSK</sequence>
<feature type="transmembrane region" description="Helical" evidence="11">
    <location>
        <begin position="379"/>
        <end position="402"/>
    </location>
</feature>
<feature type="transmembrane region" description="Helical" evidence="11">
    <location>
        <begin position="201"/>
        <end position="222"/>
    </location>
</feature>
<dbReference type="PROSITE" id="PS50158">
    <property type="entry name" value="ZF_CCHC"/>
    <property type="match status" value="1"/>
</dbReference>
<evidence type="ECO:0000256" key="10">
    <source>
        <dbReference type="RuleBase" id="RU000688"/>
    </source>
</evidence>
<dbReference type="PRINTS" id="PR00245">
    <property type="entry name" value="OLFACTORYR"/>
</dbReference>
<keyword evidence="8 10" id="KW-0807">Transducer</keyword>
<keyword evidence="9" id="KW-0863">Zinc-finger</keyword>
<feature type="transmembrane region" description="Helical" evidence="11">
    <location>
        <begin position="963"/>
        <end position="987"/>
    </location>
</feature>
<comment type="similarity">
    <text evidence="10">Belongs to the G-protein coupled receptor 1 family.</text>
</comment>
<evidence type="ECO:0000256" key="3">
    <source>
        <dbReference type="ARBA" id="ARBA00022606"/>
    </source>
</evidence>
<evidence type="ECO:0000259" key="13">
    <source>
        <dbReference type="PROSITE" id="PS50262"/>
    </source>
</evidence>
<feature type="transmembrane region" description="Helical" evidence="11">
    <location>
        <begin position="553"/>
        <end position="576"/>
    </location>
</feature>
<feature type="domain" description="CCHC-type" evidence="12">
    <location>
        <begin position="712"/>
        <end position="727"/>
    </location>
</feature>
<feature type="transmembrane region" description="Helical" evidence="11">
    <location>
        <begin position="596"/>
        <end position="615"/>
    </location>
</feature>
<keyword evidence="9" id="KW-0862">Zinc</keyword>
<keyword evidence="7 11" id="KW-0472">Membrane</keyword>
<accession>A0A8J7THN1</accession>
<dbReference type="AlphaFoldDB" id="A0A8J7THN1"/>
<dbReference type="GO" id="GO:0008270">
    <property type="term" value="F:zinc ion binding"/>
    <property type="evidence" value="ECO:0007669"/>
    <property type="project" value="UniProtKB-KW"/>
</dbReference>
<evidence type="ECO:0000313" key="14">
    <source>
        <dbReference type="EMBL" id="MBN3323336.1"/>
    </source>
</evidence>
<dbReference type="GO" id="GO:0003676">
    <property type="term" value="F:nucleic acid binding"/>
    <property type="evidence" value="ECO:0007669"/>
    <property type="project" value="InterPro"/>
</dbReference>
<feature type="non-terminal residue" evidence="14">
    <location>
        <position position="1048"/>
    </location>
</feature>
<evidence type="ECO:0000256" key="8">
    <source>
        <dbReference type="ARBA" id="ARBA00023224"/>
    </source>
</evidence>
<evidence type="ECO:0000256" key="7">
    <source>
        <dbReference type="ARBA" id="ARBA00023136"/>
    </source>
</evidence>
<feature type="domain" description="G-protein coupled receptors family 1 profile" evidence="13">
    <location>
        <begin position="394"/>
        <end position="644"/>
    </location>
</feature>
<feature type="domain" description="G-protein coupled receptors family 1 profile" evidence="13">
    <location>
        <begin position="44"/>
        <end position="300"/>
    </location>
</feature>
<keyword evidence="15" id="KW-1185">Reference proteome</keyword>
<dbReference type="Pfam" id="PF00098">
    <property type="entry name" value="zf-CCHC"/>
    <property type="match status" value="1"/>
</dbReference>
<comment type="subcellular location">
    <subcellularLocation>
        <location evidence="1">Cell membrane</location>
        <topology evidence="1">Multi-pass membrane protein</topology>
    </subcellularLocation>
</comment>
<dbReference type="SUPFAM" id="SSF57756">
    <property type="entry name" value="Retrovirus zinc finger-like domains"/>
    <property type="match status" value="1"/>
</dbReference>
<dbReference type="InterPro" id="IPR000725">
    <property type="entry name" value="Olfact_rcpt"/>
</dbReference>
<dbReference type="FunFam" id="1.20.1070.10:FF:000001">
    <property type="entry name" value="Olfactory receptor"/>
    <property type="match status" value="3"/>
</dbReference>
<dbReference type="InterPro" id="IPR017452">
    <property type="entry name" value="GPCR_Rhodpsn_7TM"/>
</dbReference>
<evidence type="ECO:0000313" key="15">
    <source>
        <dbReference type="Proteomes" id="UP000736164"/>
    </source>
</evidence>
<evidence type="ECO:0000256" key="6">
    <source>
        <dbReference type="ARBA" id="ARBA00022989"/>
    </source>
</evidence>
<evidence type="ECO:0000256" key="4">
    <source>
        <dbReference type="ARBA" id="ARBA00022692"/>
    </source>
</evidence>
<dbReference type="InterPro" id="IPR001878">
    <property type="entry name" value="Znf_CCHC"/>
</dbReference>
<dbReference type="SUPFAM" id="SSF81321">
    <property type="entry name" value="Family A G protein-coupled receptor-like"/>
    <property type="match status" value="3"/>
</dbReference>
<keyword evidence="2" id="KW-1003">Cell membrane</keyword>
<feature type="transmembrane region" description="Helical" evidence="11">
    <location>
        <begin position="414"/>
        <end position="435"/>
    </location>
</feature>
<feature type="non-terminal residue" evidence="14">
    <location>
        <position position="1"/>
    </location>
</feature>
<dbReference type="GO" id="GO:0005886">
    <property type="term" value="C:plasma membrane"/>
    <property type="evidence" value="ECO:0007669"/>
    <property type="project" value="UniProtKB-SubCell"/>
</dbReference>
<dbReference type="Proteomes" id="UP000736164">
    <property type="component" value="Unassembled WGS sequence"/>
</dbReference>
<feature type="transmembrane region" description="Helical" evidence="11">
    <location>
        <begin position="627"/>
        <end position="647"/>
    </location>
</feature>
<keyword evidence="9" id="KW-0479">Metal-binding</keyword>
<dbReference type="CDD" id="cd13954">
    <property type="entry name" value="7tmA_OR"/>
    <property type="match status" value="3"/>
</dbReference>
<dbReference type="PANTHER" id="PTHR26453">
    <property type="entry name" value="OLFACTORY RECEPTOR"/>
    <property type="match status" value="1"/>
</dbReference>
<feature type="domain" description="G-protein coupled receptors family 1 profile" evidence="13">
    <location>
        <begin position="767"/>
        <end position="1017"/>
    </location>
</feature>
<comment type="caution">
    <text evidence="14">The sequence shown here is derived from an EMBL/GenBank/DDBJ whole genome shotgun (WGS) entry which is preliminary data.</text>
</comment>
<dbReference type="PRINTS" id="PR00237">
    <property type="entry name" value="GPCRRHODOPSN"/>
</dbReference>
<evidence type="ECO:0000256" key="1">
    <source>
        <dbReference type="ARBA" id="ARBA00004651"/>
    </source>
</evidence>
<feature type="transmembrane region" description="Helical" evidence="11">
    <location>
        <begin position="341"/>
        <end position="359"/>
    </location>
</feature>
<gene>
    <name evidence="14" type="primary">Or6n2_1</name>
    <name evidence="14" type="ORF">GTO95_0000933</name>
</gene>
<evidence type="ECO:0000256" key="9">
    <source>
        <dbReference type="PROSITE-ProRule" id="PRU00047"/>
    </source>
</evidence>
<feature type="transmembrane region" description="Helical" evidence="11">
    <location>
        <begin position="866"/>
        <end position="889"/>
    </location>
</feature>
<dbReference type="GO" id="GO:0004984">
    <property type="term" value="F:olfactory receptor activity"/>
    <property type="evidence" value="ECO:0007669"/>
    <property type="project" value="InterPro"/>
</dbReference>
<dbReference type="Pfam" id="PF13853">
    <property type="entry name" value="7tm_4"/>
    <property type="match status" value="3"/>
</dbReference>
<evidence type="ECO:0000256" key="11">
    <source>
        <dbReference type="SAM" id="Phobius"/>
    </source>
</evidence>
<feature type="transmembrane region" description="Helical" evidence="11">
    <location>
        <begin position="101"/>
        <end position="123"/>
    </location>
</feature>
<keyword evidence="5" id="KW-0552">Olfaction</keyword>
<proteinExistence type="inferred from homology"/>
<feature type="transmembrane region" description="Helical" evidence="11">
    <location>
        <begin position="493"/>
        <end position="514"/>
    </location>
</feature>
<dbReference type="InterPro" id="IPR000276">
    <property type="entry name" value="GPCR_Rhodpsn"/>
</dbReference>